<feature type="domain" description="Bacteriophage lambda Replication protein O N-terminal" evidence="2">
    <location>
        <begin position="29"/>
        <end position="123"/>
    </location>
</feature>
<evidence type="ECO:0000259" key="2">
    <source>
        <dbReference type="Pfam" id="PF04492"/>
    </source>
</evidence>
<evidence type="ECO:0000313" key="3">
    <source>
        <dbReference type="EMBL" id="TZG40535.1"/>
    </source>
</evidence>
<dbReference type="Pfam" id="PF04492">
    <property type="entry name" value="Phage_rep_O"/>
    <property type="match status" value="1"/>
</dbReference>
<proteinExistence type="predicted"/>
<dbReference type="GO" id="GO:0006260">
    <property type="term" value="P:DNA replication"/>
    <property type="evidence" value="ECO:0007669"/>
    <property type="project" value="InterPro"/>
</dbReference>
<dbReference type="NCBIfam" id="TIGR01610">
    <property type="entry name" value="phage_O_Nterm"/>
    <property type="match status" value="1"/>
</dbReference>
<dbReference type="InterPro" id="IPR006497">
    <property type="entry name" value="Phage_lambda_VrpO_N"/>
</dbReference>
<dbReference type="Gene3D" id="1.10.10.10">
    <property type="entry name" value="Winged helix-like DNA-binding domain superfamily/Winged helix DNA-binding domain"/>
    <property type="match status" value="1"/>
</dbReference>
<dbReference type="Proteomes" id="UP000324260">
    <property type="component" value="Unassembled WGS sequence"/>
</dbReference>
<dbReference type="EMBL" id="VTPU01000004">
    <property type="protein sequence ID" value="TZG40535.1"/>
    <property type="molecule type" value="Genomic_DNA"/>
</dbReference>
<feature type="compositionally biased region" description="Polar residues" evidence="1">
    <location>
        <begin position="292"/>
        <end position="304"/>
    </location>
</feature>
<dbReference type="RefSeq" id="WP_149321366.1">
    <property type="nucleotide sequence ID" value="NZ_JARWAH010000003.1"/>
</dbReference>
<sequence length="310" mass="34252">MADTAEIYQFPGRENGPQPDPERTGRSIQVEDGFTRTANPLVEAFARSPLTSREARVIRVVERMTYGWNKAEDWIAASVISEMTGMSEGKCSETLNGLIRKRVLIRNGGGRSPVRINKDIDQWDFTAQKSRVTPKRKAETNWGKSPQDGISESPQNGDTPKDRKDTPPLPSVEGEGESPKSGQASRPTKPKTTRLDLSNLPAEVSTEAVQGFIEHRKALKKPLTQRALTLNVNEALRAAERIPELTADQALDETVLAGWQGVKADWLANRLNGRGRSAPRQNGRVGMAQPKAQGTYTPTDTTNLPDWMRD</sequence>
<protein>
    <submittedName>
        <fullName evidence="3">Replication protein</fullName>
    </submittedName>
</protein>
<feature type="compositionally biased region" description="Polar residues" evidence="1">
    <location>
        <begin position="142"/>
        <end position="158"/>
    </location>
</feature>
<organism evidence="3 4">
    <name type="scientific">Halomonas eurihalina</name>
    <dbReference type="NCBI Taxonomy" id="42566"/>
    <lineage>
        <taxon>Bacteria</taxon>
        <taxon>Pseudomonadati</taxon>
        <taxon>Pseudomonadota</taxon>
        <taxon>Gammaproteobacteria</taxon>
        <taxon>Oceanospirillales</taxon>
        <taxon>Halomonadaceae</taxon>
        <taxon>Halomonas</taxon>
    </lineage>
</organism>
<gene>
    <name evidence="3" type="ORF">FZZ93_05670</name>
</gene>
<dbReference type="OrthoDB" id="6313655at2"/>
<name>A0A5D9DCZ3_HALER</name>
<feature type="region of interest" description="Disordered" evidence="1">
    <location>
        <begin position="127"/>
        <end position="202"/>
    </location>
</feature>
<dbReference type="AlphaFoldDB" id="A0A5D9DCZ3"/>
<evidence type="ECO:0000313" key="4">
    <source>
        <dbReference type="Proteomes" id="UP000324260"/>
    </source>
</evidence>
<dbReference type="InterPro" id="IPR036388">
    <property type="entry name" value="WH-like_DNA-bd_sf"/>
</dbReference>
<accession>A0A5D9DCZ3</accession>
<keyword evidence="4" id="KW-1185">Reference proteome</keyword>
<feature type="region of interest" description="Disordered" evidence="1">
    <location>
        <begin position="1"/>
        <end position="26"/>
    </location>
</feature>
<comment type="caution">
    <text evidence="3">The sequence shown here is derived from an EMBL/GenBank/DDBJ whole genome shotgun (WGS) entry which is preliminary data.</text>
</comment>
<reference evidence="3 4" key="1">
    <citation type="submission" date="2019-08" db="EMBL/GenBank/DDBJ databases">
        <title>Draft Genome Sequence of Halomonas eurihalina Isolated from Preserved Hide-surface.</title>
        <authorList>
            <person name="Hussain S.A."/>
            <person name="Xu A."/>
            <person name="Sarker M."/>
            <person name="Sommers C."/>
        </authorList>
    </citation>
    <scope>NUCLEOTIDE SEQUENCE [LARGE SCALE GENOMIC DNA]</scope>
    <source>
        <strain evidence="3 4">MS1</strain>
    </source>
</reference>
<feature type="region of interest" description="Disordered" evidence="1">
    <location>
        <begin position="273"/>
        <end position="310"/>
    </location>
</feature>
<evidence type="ECO:0000256" key="1">
    <source>
        <dbReference type="SAM" id="MobiDB-lite"/>
    </source>
</evidence>